<name>A0ABQ8QV34_9AGAR</name>
<keyword evidence="4" id="KW-1185">Reference proteome</keyword>
<dbReference type="InterPro" id="IPR044149">
    <property type="entry name" value="Nitrilases_CHs"/>
</dbReference>
<dbReference type="PROSITE" id="PS50263">
    <property type="entry name" value="CN_HYDROLASE"/>
    <property type="match status" value="1"/>
</dbReference>
<gene>
    <name evidence="3" type="ORF">F5050DRAFT_1802355</name>
</gene>
<dbReference type="SUPFAM" id="SSF56317">
    <property type="entry name" value="Carbon-nitrogen hydrolase"/>
    <property type="match status" value="1"/>
</dbReference>
<reference evidence="3" key="1">
    <citation type="submission" date="2022-08" db="EMBL/GenBank/DDBJ databases">
        <authorList>
            <consortium name="DOE Joint Genome Institute"/>
            <person name="Min B."/>
            <person name="Riley R."/>
            <person name="Sierra-Patev S."/>
            <person name="Naranjo-Ortiz M."/>
            <person name="Looney B."/>
            <person name="Konkel Z."/>
            <person name="Slot J.C."/>
            <person name="Sakamoto Y."/>
            <person name="Steenwyk J.L."/>
            <person name="Rokas A."/>
            <person name="Carro J."/>
            <person name="Camarero S."/>
            <person name="Ferreira P."/>
            <person name="Molpeceres G."/>
            <person name="Ruiz-Duenas F.J."/>
            <person name="Serrano A."/>
            <person name="Henrissat B."/>
            <person name="Drula E."/>
            <person name="Hughes K.W."/>
            <person name="Mata J.L."/>
            <person name="Ishikawa N.K."/>
            <person name="Vargas-Isla R."/>
            <person name="Ushijima S."/>
            <person name="Smith C.A."/>
            <person name="Ahrendt S."/>
            <person name="Andreopoulos W."/>
            <person name="He G."/>
            <person name="Labutti K."/>
            <person name="Lipzen A."/>
            <person name="Ng V."/>
            <person name="Sandor L."/>
            <person name="Barry K."/>
            <person name="Martinez A.T."/>
            <person name="Xiao Y."/>
            <person name="Gibbons J.G."/>
            <person name="Terashima K."/>
            <person name="Hibbett D.S."/>
            <person name="Grigoriev I.V."/>
        </authorList>
    </citation>
    <scope>NUCLEOTIDE SEQUENCE</scope>
    <source>
        <strain evidence="3">TFB10827</strain>
    </source>
</reference>
<sequence>MSSSRIVRASVVQACTQAYSLTDTLDKMERLTRLAFERDRAQIAVFPEAFIGGYPKMSTFGVVVGDRSDVGREEFLKYYNAAIDIPSPAITRIEQISKETGVFIVTGVIERDLGTLYCTAIFVSPVHGFVGKHRKLVPTAAERLIWGQGDGSTLPVLETSFLPTAERATEVTTKISASICWYCEIHAGSIFVLISSPRENFMPLLRTYYYSQGTQLYCAPTVDARPAWQNSMVHIAIEGRCFVLSACQFAQEKDYPADHAVADVNARHPDNVMIAGGSVIVSPLGKILAGPLLGEEGVLSADLDLDDCIRGKFDLDTTGHYARPDVFELKASIY</sequence>
<evidence type="ECO:0000256" key="1">
    <source>
        <dbReference type="ARBA" id="ARBA00008129"/>
    </source>
</evidence>
<accession>A0ABQ8QV34</accession>
<comment type="similarity">
    <text evidence="1">Belongs to the carbon-nitrogen hydrolase superfamily. Nitrilase family.</text>
</comment>
<evidence type="ECO:0000313" key="4">
    <source>
        <dbReference type="Proteomes" id="UP001163828"/>
    </source>
</evidence>
<dbReference type="Proteomes" id="UP001163828">
    <property type="component" value="Unassembled WGS sequence"/>
</dbReference>
<protein>
    <submittedName>
        <fullName evidence="3">Carbon-nitrogen hydrolase</fullName>
    </submittedName>
</protein>
<dbReference type="InterPro" id="IPR003010">
    <property type="entry name" value="C-N_Hydrolase"/>
</dbReference>
<feature type="domain" description="CN hydrolase" evidence="2">
    <location>
        <begin position="7"/>
        <end position="305"/>
    </location>
</feature>
<dbReference type="CDD" id="cd07564">
    <property type="entry name" value="nitrilases_CHs"/>
    <property type="match status" value="1"/>
</dbReference>
<dbReference type="InterPro" id="IPR036526">
    <property type="entry name" value="C-N_Hydrolase_sf"/>
</dbReference>
<proteinExistence type="inferred from homology"/>
<dbReference type="EMBL" id="MU790502">
    <property type="protein sequence ID" value="KAJ4002407.1"/>
    <property type="molecule type" value="Genomic_DNA"/>
</dbReference>
<comment type="caution">
    <text evidence="3">The sequence shown here is derived from an EMBL/GenBank/DDBJ whole genome shotgun (WGS) entry which is preliminary data.</text>
</comment>
<dbReference type="PANTHER" id="PTHR46044">
    <property type="entry name" value="NITRILASE"/>
    <property type="match status" value="1"/>
</dbReference>
<organism evidence="3 4">
    <name type="scientific">Lentinula boryana</name>
    <dbReference type="NCBI Taxonomy" id="40481"/>
    <lineage>
        <taxon>Eukaryota</taxon>
        <taxon>Fungi</taxon>
        <taxon>Dikarya</taxon>
        <taxon>Basidiomycota</taxon>
        <taxon>Agaricomycotina</taxon>
        <taxon>Agaricomycetes</taxon>
        <taxon>Agaricomycetidae</taxon>
        <taxon>Agaricales</taxon>
        <taxon>Marasmiineae</taxon>
        <taxon>Omphalotaceae</taxon>
        <taxon>Lentinula</taxon>
    </lineage>
</organism>
<evidence type="ECO:0000259" key="2">
    <source>
        <dbReference type="PROSITE" id="PS50263"/>
    </source>
</evidence>
<dbReference type="Pfam" id="PF00795">
    <property type="entry name" value="CN_hydrolase"/>
    <property type="match status" value="1"/>
</dbReference>
<keyword evidence="3" id="KW-0378">Hydrolase</keyword>
<dbReference type="GO" id="GO:0016787">
    <property type="term" value="F:hydrolase activity"/>
    <property type="evidence" value="ECO:0007669"/>
    <property type="project" value="UniProtKB-KW"/>
</dbReference>
<dbReference type="PANTHER" id="PTHR46044:SF1">
    <property type="entry name" value="CN HYDROLASE DOMAIN-CONTAINING PROTEIN"/>
    <property type="match status" value="1"/>
</dbReference>
<dbReference type="Gene3D" id="3.60.110.10">
    <property type="entry name" value="Carbon-nitrogen hydrolase"/>
    <property type="match status" value="1"/>
</dbReference>
<evidence type="ECO:0000313" key="3">
    <source>
        <dbReference type="EMBL" id="KAJ4002407.1"/>
    </source>
</evidence>